<evidence type="ECO:0000313" key="8">
    <source>
        <dbReference type="Proteomes" id="UP000291084"/>
    </source>
</evidence>
<protein>
    <recommendedName>
        <fullName evidence="6">S-protein homolog</fullName>
    </recommendedName>
</protein>
<sequence length="133" mass="15637">MSVFSRSILLLCILTVASASSNVLFIPSQHTIVTINNTLVGNEDLKIHCKSKEDDLGVHVLKKHETFHWGFWISVFGNTQFFCSFQWGKSPSQYYDMYIENRDWLTCESCNWYIKENGPCRTEYDHLQCYHWN</sequence>
<accession>A0A0S3RSP4</accession>
<organism evidence="7 8">
    <name type="scientific">Vigna angularis var. angularis</name>
    <dbReference type="NCBI Taxonomy" id="157739"/>
    <lineage>
        <taxon>Eukaryota</taxon>
        <taxon>Viridiplantae</taxon>
        <taxon>Streptophyta</taxon>
        <taxon>Embryophyta</taxon>
        <taxon>Tracheophyta</taxon>
        <taxon>Spermatophyta</taxon>
        <taxon>Magnoliopsida</taxon>
        <taxon>eudicotyledons</taxon>
        <taxon>Gunneridae</taxon>
        <taxon>Pentapetalae</taxon>
        <taxon>rosids</taxon>
        <taxon>fabids</taxon>
        <taxon>Fabales</taxon>
        <taxon>Fabaceae</taxon>
        <taxon>Papilionoideae</taxon>
        <taxon>50 kb inversion clade</taxon>
        <taxon>NPAAA clade</taxon>
        <taxon>indigoferoid/millettioid clade</taxon>
        <taxon>Phaseoleae</taxon>
        <taxon>Vigna</taxon>
    </lineage>
</organism>
<evidence type="ECO:0000256" key="2">
    <source>
        <dbReference type="ARBA" id="ARBA00005581"/>
    </source>
</evidence>
<dbReference type="Proteomes" id="UP000291084">
    <property type="component" value="Chromosome 4"/>
</dbReference>
<keyword evidence="3 6" id="KW-0713">Self-incompatibility</keyword>
<dbReference type="InterPro" id="IPR010264">
    <property type="entry name" value="Self-incomp_S1"/>
</dbReference>
<evidence type="ECO:0000256" key="1">
    <source>
        <dbReference type="ARBA" id="ARBA00004613"/>
    </source>
</evidence>
<keyword evidence="5 6" id="KW-0732">Signal</keyword>
<evidence type="ECO:0000256" key="6">
    <source>
        <dbReference type="RuleBase" id="RU367044"/>
    </source>
</evidence>
<name>A0A0S3RSP4_PHAAN</name>
<evidence type="ECO:0000313" key="7">
    <source>
        <dbReference type="EMBL" id="BAT83621.1"/>
    </source>
</evidence>
<dbReference type="PANTHER" id="PTHR31232">
    <property type="match status" value="1"/>
</dbReference>
<feature type="signal peptide" evidence="6">
    <location>
        <begin position="1"/>
        <end position="19"/>
    </location>
</feature>
<keyword evidence="4 6" id="KW-0964">Secreted</keyword>
<gene>
    <name evidence="7" type="primary">Vigan.04G079500</name>
    <name evidence="7" type="ORF">VIGAN_04079500</name>
</gene>
<evidence type="ECO:0000256" key="4">
    <source>
        <dbReference type="ARBA" id="ARBA00022525"/>
    </source>
</evidence>
<dbReference type="GO" id="GO:0005576">
    <property type="term" value="C:extracellular region"/>
    <property type="evidence" value="ECO:0007669"/>
    <property type="project" value="UniProtKB-SubCell"/>
</dbReference>
<dbReference type="OrthoDB" id="1383994at2759"/>
<proteinExistence type="inferred from homology"/>
<dbReference type="EMBL" id="AP015037">
    <property type="protein sequence ID" value="BAT83621.1"/>
    <property type="molecule type" value="Genomic_DNA"/>
</dbReference>
<evidence type="ECO:0000256" key="5">
    <source>
        <dbReference type="ARBA" id="ARBA00022729"/>
    </source>
</evidence>
<comment type="similarity">
    <text evidence="2 6">Belongs to the plant self-incompatibility (S1) protein family.</text>
</comment>
<dbReference type="Pfam" id="PF05938">
    <property type="entry name" value="Self-incomp_S1"/>
    <property type="match status" value="1"/>
</dbReference>
<dbReference type="PANTHER" id="PTHR31232:SF43">
    <property type="entry name" value="S-PROTEIN HOMOLOG 29-RELATED"/>
    <property type="match status" value="1"/>
</dbReference>
<comment type="subcellular location">
    <subcellularLocation>
        <location evidence="1 6">Secreted</location>
    </subcellularLocation>
</comment>
<reference evidence="7 8" key="1">
    <citation type="journal article" date="2015" name="Sci. Rep.">
        <title>The power of single molecule real-time sequencing technology in the de novo assembly of a eukaryotic genome.</title>
        <authorList>
            <person name="Sakai H."/>
            <person name="Naito K."/>
            <person name="Ogiso-Tanaka E."/>
            <person name="Takahashi Y."/>
            <person name="Iseki K."/>
            <person name="Muto C."/>
            <person name="Satou K."/>
            <person name="Teruya K."/>
            <person name="Shiroma A."/>
            <person name="Shimoji M."/>
            <person name="Hirano T."/>
            <person name="Itoh T."/>
            <person name="Kaga A."/>
            <person name="Tomooka N."/>
        </authorList>
    </citation>
    <scope>NUCLEOTIDE SEQUENCE [LARGE SCALE GENOMIC DNA]</scope>
    <source>
        <strain evidence="8">cv. Shumari</strain>
    </source>
</reference>
<evidence type="ECO:0000256" key="3">
    <source>
        <dbReference type="ARBA" id="ARBA00022471"/>
    </source>
</evidence>
<dbReference type="AlphaFoldDB" id="A0A0S3RSP4"/>
<keyword evidence="8" id="KW-1185">Reference proteome</keyword>
<dbReference type="GO" id="GO:0060320">
    <property type="term" value="P:rejection of self pollen"/>
    <property type="evidence" value="ECO:0007669"/>
    <property type="project" value="UniProtKB-KW"/>
</dbReference>
<feature type="chain" id="PRO_5025080185" description="S-protein homolog" evidence="6">
    <location>
        <begin position="20"/>
        <end position="133"/>
    </location>
</feature>